<name>A0AAD7TGE9_9APHY</name>
<dbReference type="AlphaFoldDB" id="A0AAD7TGE9"/>
<feature type="compositionally biased region" description="Polar residues" evidence="1">
    <location>
        <begin position="453"/>
        <end position="467"/>
    </location>
</feature>
<sequence>MATPGPNLASSWTTPEQFAWLKERLPEFIERRAAAKGKISPWLSAIYDAWFAAFPLEPLTEAELQEADGDEEEARKTKVTKRKDQVYWWFYNRRNGEKTGKRVTEDDRKTTIDLTKRAKKHVLPYQAYMSLYRKTLGPKVKEAYKQHVASVPQGEVSKWLPFMTQMAREMYEAESEEVKAEVEKYRKKLSESGSALVGFTDASAWTDDLSLSEEAHEIQRSINNLPRAINNMLDNIERLTGWKATIFLGGPNPEDGMITSYIAHRGQTITAGNTFPKKPSLLSNLHNAYLAWDDDDAEVSPETPKTSEESRGSGKGKEKDEEPSPASSTSDVESENEFEKTRAANIARNRALWLEVNEHFDELQQVAAPSQSGTTRSSTTLANTTTANRPSVSQSATTTTNASGPSSTTAHASPTTSTPTAHEKSTSVTPVTTPLEPTTTTRSADRSPATGDDASSNGTDTQPNTRDASSRRPQQLPPELPESEQQGDTSSSPPARVTWLEVPAGLPQWAKDAVDCFQGLNAALYPVWPRVVHCWTLFESSGNFDGKGRLSCKHRPEEIKFWISRGRRYDRLPIVKSTAQYATLWKRWWMSMQPECRQPKEEASWPPQAVLPKSPGQWTGLRIGGTNGIFIVMVSLAIWLAAESAEMDRSDALIGAMEDVEWVLNALTTTRPGSKRAAIHDLESKAKKRKTGTTA</sequence>
<accession>A0AAD7TGE9</accession>
<feature type="region of interest" description="Disordered" evidence="1">
    <location>
        <begin position="365"/>
        <end position="495"/>
    </location>
</feature>
<feature type="transmembrane region" description="Helical" evidence="2">
    <location>
        <begin position="623"/>
        <end position="642"/>
    </location>
</feature>
<feature type="region of interest" description="Disordered" evidence="1">
    <location>
        <begin position="295"/>
        <end position="340"/>
    </location>
</feature>
<feature type="compositionally biased region" description="Low complexity" evidence="1">
    <location>
        <begin position="374"/>
        <end position="389"/>
    </location>
</feature>
<feature type="compositionally biased region" description="Basic residues" evidence="1">
    <location>
        <begin position="686"/>
        <end position="695"/>
    </location>
</feature>
<keyword evidence="4" id="KW-1185">Reference proteome</keyword>
<protein>
    <submittedName>
        <fullName evidence="3">Uncharacterized protein</fullName>
    </submittedName>
</protein>
<feature type="compositionally biased region" description="Polar residues" evidence="1">
    <location>
        <begin position="390"/>
        <end position="404"/>
    </location>
</feature>
<dbReference type="Proteomes" id="UP001215151">
    <property type="component" value="Unassembled WGS sequence"/>
</dbReference>
<evidence type="ECO:0000256" key="1">
    <source>
        <dbReference type="SAM" id="MobiDB-lite"/>
    </source>
</evidence>
<proteinExistence type="predicted"/>
<evidence type="ECO:0000313" key="4">
    <source>
        <dbReference type="Proteomes" id="UP001215151"/>
    </source>
</evidence>
<reference evidence="3" key="1">
    <citation type="submission" date="2022-11" db="EMBL/GenBank/DDBJ databases">
        <title>Genome Sequence of Cubamyces cubensis.</title>
        <authorList>
            <person name="Buettner E."/>
        </authorList>
    </citation>
    <scope>NUCLEOTIDE SEQUENCE</scope>
    <source>
        <strain evidence="3">MPL-01</strain>
    </source>
</reference>
<organism evidence="3 4">
    <name type="scientific">Trametes cubensis</name>
    <dbReference type="NCBI Taxonomy" id="1111947"/>
    <lineage>
        <taxon>Eukaryota</taxon>
        <taxon>Fungi</taxon>
        <taxon>Dikarya</taxon>
        <taxon>Basidiomycota</taxon>
        <taxon>Agaricomycotina</taxon>
        <taxon>Agaricomycetes</taxon>
        <taxon>Polyporales</taxon>
        <taxon>Polyporaceae</taxon>
        <taxon>Trametes</taxon>
    </lineage>
</organism>
<feature type="compositionally biased region" description="Basic and acidic residues" evidence="1">
    <location>
        <begin position="305"/>
        <end position="322"/>
    </location>
</feature>
<evidence type="ECO:0000313" key="3">
    <source>
        <dbReference type="EMBL" id="KAJ8455339.1"/>
    </source>
</evidence>
<feature type="compositionally biased region" description="Low complexity" evidence="1">
    <location>
        <begin position="405"/>
        <end position="441"/>
    </location>
</feature>
<evidence type="ECO:0000256" key="2">
    <source>
        <dbReference type="SAM" id="Phobius"/>
    </source>
</evidence>
<keyword evidence="2" id="KW-1133">Transmembrane helix</keyword>
<keyword evidence="2" id="KW-0472">Membrane</keyword>
<keyword evidence="2" id="KW-0812">Transmembrane</keyword>
<feature type="region of interest" description="Disordered" evidence="1">
    <location>
        <begin position="675"/>
        <end position="695"/>
    </location>
</feature>
<comment type="caution">
    <text evidence="3">The sequence shown here is derived from an EMBL/GenBank/DDBJ whole genome shotgun (WGS) entry which is preliminary data.</text>
</comment>
<dbReference type="EMBL" id="JAPEVG010000784">
    <property type="protein sequence ID" value="KAJ8455339.1"/>
    <property type="molecule type" value="Genomic_DNA"/>
</dbReference>
<gene>
    <name evidence="3" type="ORF">ONZ51_g12501</name>
</gene>